<accession>A0A0G9MLA1</accession>
<evidence type="ECO:0000313" key="4">
    <source>
        <dbReference type="Proteomes" id="UP000053070"/>
    </source>
</evidence>
<dbReference type="SUPFAM" id="SSF50156">
    <property type="entry name" value="PDZ domain-like"/>
    <property type="match status" value="1"/>
</dbReference>
<gene>
    <name evidence="3" type="ORF">AAW01_07760</name>
</gene>
<feature type="domain" description="PDZ" evidence="2">
    <location>
        <begin position="126"/>
        <end position="156"/>
    </location>
</feature>
<evidence type="ECO:0000313" key="3">
    <source>
        <dbReference type="EMBL" id="KLE31467.1"/>
    </source>
</evidence>
<comment type="caution">
    <text evidence="3">The sequence shown here is derived from an EMBL/GenBank/DDBJ whole genome shotgun (WGS) entry which is preliminary data.</text>
</comment>
<protein>
    <submittedName>
        <fullName evidence="3">Peptidase S41</fullName>
    </submittedName>
</protein>
<dbReference type="OrthoDB" id="9812068at2"/>
<dbReference type="AlphaFoldDB" id="A0A0G9MLA1"/>
<evidence type="ECO:0000256" key="1">
    <source>
        <dbReference type="SAM" id="SignalP"/>
    </source>
</evidence>
<dbReference type="Gene3D" id="2.30.42.10">
    <property type="match status" value="1"/>
</dbReference>
<keyword evidence="1" id="KW-0732">Signal</keyword>
<dbReference type="Gene3D" id="3.90.226.10">
    <property type="entry name" value="2-enoyl-CoA Hydratase, Chain A, domain 1"/>
    <property type="match status" value="1"/>
</dbReference>
<dbReference type="InterPro" id="IPR036034">
    <property type="entry name" value="PDZ_sf"/>
</dbReference>
<name>A0A0G9MLA1_9SPHN</name>
<dbReference type="PROSITE" id="PS50106">
    <property type="entry name" value="PDZ"/>
    <property type="match status" value="1"/>
</dbReference>
<reference evidence="3 4" key="1">
    <citation type="submission" date="2015-04" db="EMBL/GenBank/DDBJ databases">
        <title>The draft genome sequence of Erythrobacr gangjinensis K7-2.</title>
        <authorList>
            <person name="Zhuang L."/>
            <person name="Liu Y."/>
            <person name="Shao Z."/>
        </authorList>
    </citation>
    <scope>NUCLEOTIDE SEQUENCE [LARGE SCALE GENOMIC DNA]</scope>
    <source>
        <strain evidence="3 4">K7-2</strain>
    </source>
</reference>
<feature type="signal peptide" evidence="1">
    <location>
        <begin position="1"/>
        <end position="17"/>
    </location>
</feature>
<proteinExistence type="predicted"/>
<feature type="chain" id="PRO_5002580907" evidence="1">
    <location>
        <begin position="18"/>
        <end position="398"/>
    </location>
</feature>
<evidence type="ECO:0000259" key="2">
    <source>
        <dbReference type="PROSITE" id="PS50106"/>
    </source>
</evidence>
<organism evidence="3 4">
    <name type="scientific">Aurantiacibacter gangjinensis</name>
    <dbReference type="NCBI Taxonomy" id="502682"/>
    <lineage>
        <taxon>Bacteria</taxon>
        <taxon>Pseudomonadati</taxon>
        <taxon>Pseudomonadota</taxon>
        <taxon>Alphaproteobacteria</taxon>
        <taxon>Sphingomonadales</taxon>
        <taxon>Erythrobacteraceae</taxon>
        <taxon>Aurantiacibacter</taxon>
    </lineage>
</organism>
<dbReference type="EMBL" id="LBHC01000002">
    <property type="protein sequence ID" value="KLE31467.1"/>
    <property type="molecule type" value="Genomic_DNA"/>
</dbReference>
<dbReference type="Pfam" id="PF17820">
    <property type="entry name" value="PDZ_6"/>
    <property type="match status" value="1"/>
</dbReference>
<sequence length="398" mass="42691">MRASLALLASASCLACAPVAERPELQTAAVTRSGEYAQAALAFPALVNAQYAYLEQLPGGTFTLTPALEVEARAVQSENDLLRFLERALMLLADHHAHTGASFADSYALVPSYADLWVENRANRFIITSVREESPAALAGVRTGDRLVAIDGLPVEESVAAFWADLGAQRTAQRDAFAARVLASGRRDRSRELTIESADGLHRDVTLPSLYDVESEQPAIAAERSGTTVTITINDALGDFATVAAFDDAMEGLGDGDRLVLNLTNTPSGGNTTVARGIMGWFAAQPTPYQMHELPAEERQFGIIRRWQEWVLPREGRYFAGPVEVRVGRWTGSMGEGLAIGMAELGACVNGEPMAGLLGAIGSYDVGGLTVRLPFERLGTVDGLPREDFVPQQNCPSN</sequence>
<dbReference type="PATRIC" id="fig|502682.8.peg.1585"/>
<dbReference type="Proteomes" id="UP000053070">
    <property type="component" value="Unassembled WGS sequence"/>
</dbReference>
<dbReference type="InterPro" id="IPR001478">
    <property type="entry name" value="PDZ"/>
</dbReference>
<dbReference type="SUPFAM" id="SSF52096">
    <property type="entry name" value="ClpP/crotonase"/>
    <property type="match status" value="1"/>
</dbReference>
<dbReference type="InterPro" id="IPR041489">
    <property type="entry name" value="PDZ_6"/>
</dbReference>
<dbReference type="STRING" id="502682.BMF35_a0557"/>
<keyword evidence="4" id="KW-1185">Reference proteome</keyword>
<dbReference type="InterPro" id="IPR029045">
    <property type="entry name" value="ClpP/crotonase-like_dom_sf"/>
</dbReference>